<proteinExistence type="predicted"/>
<dbReference type="Proteomes" id="UP001558613">
    <property type="component" value="Unassembled WGS sequence"/>
</dbReference>
<name>A0ABR3M3X6_9TELE</name>
<evidence type="ECO:0000313" key="2">
    <source>
        <dbReference type="Proteomes" id="UP001558613"/>
    </source>
</evidence>
<gene>
    <name evidence="1" type="ORF">QQF64_010396</name>
</gene>
<accession>A0ABR3M3X6</accession>
<keyword evidence="2" id="KW-1185">Reference proteome</keyword>
<reference evidence="1 2" key="1">
    <citation type="submission" date="2023-09" db="EMBL/GenBank/DDBJ databases">
        <authorList>
            <person name="Wang M."/>
        </authorList>
    </citation>
    <scope>NUCLEOTIDE SEQUENCE [LARGE SCALE GENOMIC DNA]</scope>
    <source>
        <strain evidence="1">GT-2023</strain>
        <tissue evidence="1">Liver</tissue>
    </source>
</reference>
<organism evidence="1 2">
    <name type="scientific">Cirrhinus molitorella</name>
    <name type="common">mud carp</name>
    <dbReference type="NCBI Taxonomy" id="172907"/>
    <lineage>
        <taxon>Eukaryota</taxon>
        <taxon>Metazoa</taxon>
        <taxon>Chordata</taxon>
        <taxon>Craniata</taxon>
        <taxon>Vertebrata</taxon>
        <taxon>Euteleostomi</taxon>
        <taxon>Actinopterygii</taxon>
        <taxon>Neopterygii</taxon>
        <taxon>Teleostei</taxon>
        <taxon>Ostariophysi</taxon>
        <taxon>Cypriniformes</taxon>
        <taxon>Cyprinidae</taxon>
        <taxon>Labeoninae</taxon>
        <taxon>Labeonini</taxon>
        <taxon>Cirrhinus</taxon>
    </lineage>
</organism>
<comment type="caution">
    <text evidence="1">The sequence shown here is derived from an EMBL/GenBank/DDBJ whole genome shotgun (WGS) entry which is preliminary data.</text>
</comment>
<protein>
    <submittedName>
        <fullName evidence="1">Uncharacterized protein</fullName>
    </submittedName>
</protein>
<sequence length="181" mass="19454">MGVLSKPLCSQRLDISECTNQTVFSISSPSVSSSHLAAAFCHKKLECSGRSSRKRGYQLASPSAACFHPASLPPNIQGDDYSLIRPTRVRGSGERAQRERVWGPVGLSSRPLIAVSHHAIDPPGSFRCQKRFHNSLIPTNLRDKLGGVESVNGAPRTWNPVAGSFFTSPPASFTAGILPLC</sequence>
<dbReference type="EMBL" id="JAYMGO010000016">
    <property type="protein sequence ID" value="KAL1259819.1"/>
    <property type="molecule type" value="Genomic_DNA"/>
</dbReference>
<evidence type="ECO:0000313" key="1">
    <source>
        <dbReference type="EMBL" id="KAL1259819.1"/>
    </source>
</evidence>